<dbReference type="EMBL" id="SGXD01000005">
    <property type="protein sequence ID" value="RZS80141.1"/>
    <property type="molecule type" value="Genomic_DNA"/>
</dbReference>
<dbReference type="CDD" id="cd12108">
    <property type="entry name" value="Hr-like"/>
    <property type="match status" value="1"/>
</dbReference>
<evidence type="ECO:0000313" key="2">
    <source>
        <dbReference type="EMBL" id="RZS80141.1"/>
    </source>
</evidence>
<organism evidence="2 3">
    <name type="scientific">Motilibacter rhizosphaerae</name>
    <dbReference type="NCBI Taxonomy" id="598652"/>
    <lineage>
        <taxon>Bacteria</taxon>
        <taxon>Bacillati</taxon>
        <taxon>Actinomycetota</taxon>
        <taxon>Actinomycetes</taxon>
        <taxon>Motilibacterales</taxon>
        <taxon>Motilibacteraceae</taxon>
        <taxon>Motilibacter</taxon>
    </lineage>
</organism>
<comment type="caution">
    <text evidence="2">The sequence shown here is derived from an EMBL/GenBank/DDBJ whole genome shotgun (WGS) entry which is preliminary data.</text>
</comment>
<name>A0A4Q7NB06_9ACTN</name>
<dbReference type="InterPro" id="IPR012312">
    <property type="entry name" value="Hemerythrin-like"/>
</dbReference>
<sequence>MTTTKAAWPTQILLPGQAAAPDGPVDMANMYLFHHAFRRDLDRFLRAVPHVALDDLDAWRRLSARWGVLVGQLHHHHEAEDTVLWPWLRERATPEQLLVLDAMEQEHDEIDPGLAQVTAALAALASAGGERAGTRAALSVRLAGVREVLDRHLGHEETDAIALLQQVTTQAEWVALEKRFSKGQPPTAVLQMLPWVVDGVDEHLLRRVLSSAPAPMRLLVRLLHPRFSRREREIFATT</sequence>
<evidence type="ECO:0000313" key="3">
    <source>
        <dbReference type="Proteomes" id="UP000293638"/>
    </source>
</evidence>
<dbReference type="RefSeq" id="WP_130494343.1">
    <property type="nucleotide sequence ID" value="NZ_SGXD01000005.1"/>
</dbReference>
<proteinExistence type="predicted"/>
<keyword evidence="3" id="KW-1185">Reference proteome</keyword>
<dbReference type="AlphaFoldDB" id="A0A4Q7NB06"/>
<feature type="domain" description="Hemerythrin-like" evidence="1">
    <location>
        <begin position="30"/>
        <end position="161"/>
    </location>
</feature>
<evidence type="ECO:0000259" key="1">
    <source>
        <dbReference type="Pfam" id="PF01814"/>
    </source>
</evidence>
<dbReference type="OrthoDB" id="5197650at2"/>
<gene>
    <name evidence="2" type="ORF">EV189_3622</name>
</gene>
<dbReference type="Proteomes" id="UP000293638">
    <property type="component" value="Unassembled WGS sequence"/>
</dbReference>
<reference evidence="2 3" key="1">
    <citation type="submission" date="2019-02" db="EMBL/GenBank/DDBJ databases">
        <title>Genomic Encyclopedia of Type Strains, Phase IV (KMG-IV): sequencing the most valuable type-strain genomes for metagenomic binning, comparative biology and taxonomic classification.</title>
        <authorList>
            <person name="Goeker M."/>
        </authorList>
    </citation>
    <scope>NUCLEOTIDE SEQUENCE [LARGE SCALE GENOMIC DNA]</scope>
    <source>
        <strain evidence="2 3">DSM 45622</strain>
    </source>
</reference>
<protein>
    <submittedName>
        <fullName evidence="2">Hemerythrin HHE cation binding domain-containing protein</fullName>
    </submittedName>
</protein>
<dbReference type="Pfam" id="PF01814">
    <property type="entry name" value="Hemerythrin"/>
    <property type="match status" value="1"/>
</dbReference>
<dbReference type="Gene3D" id="1.20.120.520">
    <property type="entry name" value="nmb1532 protein domain like"/>
    <property type="match status" value="1"/>
</dbReference>
<accession>A0A4Q7NB06</accession>